<protein>
    <submittedName>
        <fullName evidence="2">Ribonuclease H-like domain-containing protein</fullName>
    </submittedName>
</protein>
<dbReference type="InterPro" id="IPR012337">
    <property type="entry name" value="RNaseH-like_sf"/>
</dbReference>
<gene>
    <name evidence="2" type="ORF">ACFSBW_13805</name>
</gene>
<evidence type="ECO:0000313" key="2">
    <source>
        <dbReference type="EMBL" id="MFD1642946.1"/>
    </source>
</evidence>
<dbReference type="InterPro" id="IPR038720">
    <property type="entry name" value="YprB_RNase_H-like_dom"/>
</dbReference>
<dbReference type="Gene3D" id="3.30.420.10">
    <property type="entry name" value="Ribonuclease H-like superfamily/Ribonuclease H"/>
    <property type="match status" value="1"/>
</dbReference>
<sequence length="252" mass="28270">MRIENSFIPVSGVGETTERTLWAEGATDWDCFDGSLVGPKTADNIESFIQTARQRLAAGDSAYFDEVFPSSERWRLYENFRDEACFFDIETTGLNQEYNKVTTVSYHQAGETTTLVRGDDLTAEAVQEAIDEASLLVSFNGLRFDQPFLETSFGIDVDCPHLDLLYPCKTLGLTGGLKPIEQEIGLERDRPDISGQDAVRLWKEHEAGVDGALETLISYNREDAVNLKTLAETVTDRLHEQIFEQARQQSVE</sequence>
<dbReference type="Pfam" id="PF13482">
    <property type="entry name" value="RNase_H_2"/>
    <property type="match status" value="1"/>
</dbReference>
<dbReference type="AlphaFoldDB" id="A0ABD6DDK6"/>
<dbReference type="PANTHER" id="PTHR38462:SF1">
    <property type="entry name" value="YPRB RIBONUCLEASE H-LIKE DOMAIN-CONTAINING PROTEIN"/>
    <property type="match status" value="1"/>
</dbReference>
<dbReference type="RefSeq" id="WP_256396526.1">
    <property type="nucleotide sequence ID" value="NZ_JANHDJ010000004.1"/>
</dbReference>
<dbReference type="PANTHER" id="PTHR38462">
    <property type="entry name" value="EXONUCLEASE-LIKE PROTEIN"/>
    <property type="match status" value="1"/>
</dbReference>
<dbReference type="EMBL" id="JBHUDM010000004">
    <property type="protein sequence ID" value="MFD1642946.1"/>
    <property type="molecule type" value="Genomic_DNA"/>
</dbReference>
<dbReference type="SUPFAM" id="SSF53098">
    <property type="entry name" value="Ribonuclease H-like"/>
    <property type="match status" value="1"/>
</dbReference>
<comment type="caution">
    <text evidence="2">The sequence shown here is derived from an EMBL/GenBank/DDBJ whole genome shotgun (WGS) entry which is preliminary data.</text>
</comment>
<reference evidence="2 3" key="1">
    <citation type="journal article" date="2019" name="Int. J. Syst. Evol. Microbiol.">
        <title>The Global Catalogue of Microorganisms (GCM) 10K type strain sequencing project: providing services to taxonomists for standard genome sequencing and annotation.</title>
        <authorList>
            <consortium name="The Broad Institute Genomics Platform"/>
            <consortium name="The Broad Institute Genome Sequencing Center for Infectious Disease"/>
            <person name="Wu L."/>
            <person name="Ma J."/>
        </authorList>
    </citation>
    <scope>NUCLEOTIDE SEQUENCE [LARGE SCALE GENOMIC DNA]</scope>
    <source>
        <strain evidence="2 3">CGMCC 1.10593</strain>
    </source>
</reference>
<name>A0ABD6DDK6_9EURY</name>
<proteinExistence type="predicted"/>
<dbReference type="Proteomes" id="UP001597052">
    <property type="component" value="Unassembled WGS sequence"/>
</dbReference>
<organism evidence="2 3">
    <name type="scientific">Halohasta litorea</name>
    <dbReference type="NCBI Taxonomy" id="869891"/>
    <lineage>
        <taxon>Archaea</taxon>
        <taxon>Methanobacteriati</taxon>
        <taxon>Methanobacteriota</taxon>
        <taxon>Stenosarchaea group</taxon>
        <taxon>Halobacteria</taxon>
        <taxon>Halobacteriales</taxon>
        <taxon>Haloferacaceae</taxon>
        <taxon>Halohasta</taxon>
    </lineage>
</organism>
<accession>A0ABD6DDK6</accession>
<dbReference type="InterPro" id="IPR036397">
    <property type="entry name" value="RNaseH_sf"/>
</dbReference>
<feature type="domain" description="YprB ribonuclease H-like" evidence="1">
    <location>
        <begin position="85"/>
        <end position="234"/>
    </location>
</feature>
<evidence type="ECO:0000313" key="3">
    <source>
        <dbReference type="Proteomes" id="UP001597052"/>
    </source>
</evidence>
<keyword evidence="3" id="KW-1185">Reference proteome</keyword>
<evidence type="ECO:0000259" key="1">
    <source>
        <dbReference type="Pfam" id="PF13482"/>
    </source>
</evidence>